<feature type="domain" description="Peptidase S8/S53" evidence="4">
    <location>
        <begin position="11"/>
        <end position="58"/>
    </location>
</feature>
<evidence type="ECO:0000313" key="5">
    <source>
        <dbReference type="EMBL" id="DAD44371.1"/>
    </source>
</evidence>
<evidence type="ECO:0000259" key="4">
    <source>
        <dbReference type="Pfam" id="PF00082"/>
    </source>
</evidence>
<evidence type="ECO:0000256" key="1">
    <source>
        <dbReference type="ARBA" id="ARBA00011073"/>
    </source>
</evidence>
<dbReference type="GO" id="GO:0004252">
    <property type="term" value="F:serine-type endopeptidase activity"/>
    <property type="evidence" value="ECO:0007669"/>
    <property type="project" value="InterPro"/>
</dbReference>
<dbReference type="InterPro" id="IPR000209">
    <property type="entry name" value="Peptidase_S8/S53_dom"/>
</dbReference>
<accession>A0A822ZLF8</accession>
<sequence length="110" mass="11950">MVNEGSTKLFSNFNIIYGTSMACPHVVVMTALLKAVHPEWSPTAIRSAMMTTEDSLNTTLKPITELLDGKQPTSPLATGAGHLNPNKALDPGLVFKYRGLREASLRSELH</sequence>
<name>A0A822ZLF8_NELNU</name>
<dbReference type="AlphaFoldDB" id="A0A822ZLF8"/>
<dbReference type="PANTHER" id="PTHR10795">
    <property type="entry name" value="PROPROTEIN CONVERTASE SUBTILISIN/KEXIN"/>
    <property type="match status" value="1"/>
</dbReference>
<evidence type="ECO:0000256" key="2">
    <source>
        <dbReference type="ARBA" id="ARBA00022729"/>
    </source>
</evidence>
<dbReference type="Pfam" id="PF00082">
    <property type="entry name" value="Peptidase_S8"/>
    <property type="match status" value="1"/>
</dbReference>
<keyword evidence="6" id="KW-1185">Reference proteome</keyword>
<reference evidence="5 6" key="1">
    <citation type="journal article" date="2020" name="Mol. Biol. Evol.">
        <title>Distinct Expression and Methylation Patterns for Genes with Different Fates following a Single Whole-Genome Duplication in Flowering Plants.</title>
        <authorList>
            <person name="Shi T."/>
            <person name="Rahmani R.S."/>
            <person name="Gugger P.F."/>
            <person name="Wang M."/>
            <person name="Li H."/>
            <person name="Zhang Y."/>
            <person name="Li Z."/>
            <person name="Wang Q."/>
            <person name="Van de Peer Y."/>
            <person name="Marchal K."/>
            <person name="Chen J."/>
        </authorList>
    </citation>
    <scope>NUCLEOTIDE SEQUENCE [LARGE SCALE GENOMIC DNA]</scope>
    <source>
        <tissue evidence="5">Leaf</tissue>
    </source>
</reference>
<dbReference type="Gene3D" id="3.40.50.200">
    <property type="entry name" value="Peptidase S8/S53 domain"/>
    <property type="match status" value="1"/>
</dbReference>
<comment type="caution">
    <text evidence="5">The sequence shown here is derived from an EMBL/GenBank/DDBJ whole genome shotgun (WGS) entry which is preliminary data.</text>
</comment>
<evidence type="ECO:0000313" key="6">
    <source>
        <dbReference type="Proteomes" id="UP000607653"/>
    </source>
</evidence>
<comment type="similarity">
    <text evidence="1 3">Belongs to the peptidase S8 family.</text>
</comment>
<dbReference type="InterPro" id="IPR045051">
    <property type="entry name" value="SBT"/>
</dbReference>
<dbReference type="EMBL" id="DUZY01000007">
    <property type="protein sequence ID" value="DAD44371.1"/>
    <property type="molecule type" value="Genomic_DNA"/>
</dbReference>
<protein>
    <recommendedName>
        <fullName evidence="4">Peptidase S8/S53 domain-containing protein</fullName>
    </recommendedName>
</protein>
<dbReference type="PROSITE" id="PS51892">
    <property type="entry name" value="SUBTILASE"/>
    <property type="match status" value="1"/>
</dbReference>
<proteinExistence type="inferred from homology"/>
<evidence type="ECO:0000256" key="3">
    <source>
        <dbReference type="PROSITE-ProRule" id="PRU01240"/>
    </source>
</evidence>
<dbReference type="Proteomes" id="UP000607653">
    <property type="component" value="Unassembled WGS sequence"/>
</dbReference>
<organism evidence="5 6">
    <name type="scientific">Nelumbo nucifera</name>
    <name type="common">Sacred lotus</name>
    <dbReference type="NCBI Taxonomy" id="4432"/>
    <lineage>
        <taxon>Eukaryota</taxon>
        <taxon>Viridiplantae</taxon>
        <taxon>Streptophyta</taxon>
        <taxon>Embryophyta</taxon>
        <taxon>Tracheophyta</taxon>
        <taxon>Spermatophyta</taxon>
        <taxon>Magnoliopsida</taxon>
        <taxon>Proteales</taxon>
        <taxon>Nelumbonaceae</taxon>
        <taxon>Nelumbo</taxon>
    </lineage>
</organism>
<comment type="caution">
    <text evidence="3">Lacks conserved residue(s) required for the propagation of feature annotation.</text>
</comment>
<dbReference type="InterPro" id="IPR036852">
    <property type="entry name" value="Peptidase_S8/S53_dom_sf"/>
</dbReference>
<dbReference type="GO" id="GO:0006508">
    <property type="term" value="P:proteolysis"/>
    <property type="evidence" value="ECO:0007669"/>
    <property type="project" value="InterPro"/>
</dbReference>
<gene>
    <name evidence="5" type="ORF">HUJ06_002601</name>
</gene>
<keyword evidence="2" id="KW-0732">Signal</keyword>
<dbReference type="SUPFAM" id="SSF52743">
    <property type="entry name" value="Subtilisin-like"/>
    <property type="match status" value="1"/>
</dbReference>